<evidence type="ECO:0000313" key="1">
    <source>
        <dbReference type="EMBL" id="MBE6513508.1"/>
    </source>
</evidence>
<evidence type="ECO:0000313" key="2">
    <source>
        <dbReference type="Proteomes" id="UP000732619"/>
    </source>
</evidence>
<name>A0A8T3VYQ1_METOL</name>
<dbReference type="AlphaFoldDB" id="A0A8T3VYQ1"/>
<dbReference type="Proteomes" id="UP000732619">
    <property type="component" value="Unassembled WGS sequence"/>
</dbReference>
<dbReference type="EMBL" id="SUTG01000102">
    <property type="protein sequence ID" value="MBE6513508.1"/>
    <property type="molecule type" value="Genomic_DNA"/>
</dbReference>
<comment type="caution">
    <text evidence="1">The sequence shown here is derived from an EMBL/GenBank/DDBJ whole genome shotgun (WGS) entry which is preliminary data.</text>
</comment>
<sequence>MNETLESTVNQAVLRGNKFNEYTIKEPVDQEYYDGEIWNPVPNESLVGIYVDCLSDVGKFNQRMYVIDGDRLDGKYDKIFGCTSLDRQMKEIEKGTIIEIKYIGKNQEKGYHEYKISRLRKQENQ</sequence>
<proteinExistence type="predicted"/>
<gene>
    <name evidence="1" type="ORF">E7Z75_10280</name>
</gene>
<organism evidence="1 2">
    <name type="scientific">Methanobrevibacter olleyae</name>
    <dbReference type="NCBI Taxonomy" id="294671"/>
    <lineage>
        <taxon>Archaea</taxon>
        <taxon>Methanobacteriati</taxon>
        <taxon>Methanobacteriota</taxon>
        <taxon>Methanomada group</taxon>
        <taxon>Methanobacteria</taxon>
        <taxon>Methanobacteriales</taxon>
        <taxon>Methanobacteriaceae</taxon>
        <taxon>Methanobrevibacter</taxon>
    </lineage>
</organism>
<reference evidence="1" key="1">
    <citation type="submission" date="2019-04" db="EMBL/GenBank/DDBJ databases">
        <title>Evolution of Biomass-Degrading Anaerobic Consortia Revealed by Metagenomics.</title>
        <authorList>
            <person name="Peng X."/>
        </authorList>
    </citation>
    <scope>NUCLEOTIDE SEQUENCE</scope>
    <source>
        <strain evidence="1">SIG14</strain>
    </source>
</reference>
<protein>
    <submittedName>
        <fullName evidence="1">Uncharacterized protein</fullName>
    </submittedName>
</protein>
<accession>A0A8T3VYQ1</accession>